<evidence type="ECO:0000313" key="3">
    <source>
        <dbReference type="Proteomes" id="UP000193675"/>
    </source>
</evidence>
<evidence type="ECO:0000256" key="1">
    <source>
        <dbReference type="SAM" id="MobiDB-lite"/>
    </source>
</evidence>
<dbReference type="Proteomes" id="UP000193675">
    <property type="component" value="Unassembled WGS sequence"/>
</dbReference>
<reference evidence="2 3" key="1">
    <citation type="submission" date="2017-04" db="EMBL/GenBank/DDBJ databases">
        <title>Presence of VIM-2 positive Pseudomonas species in chickens and their surrounding environment.</title>
        <authorList>
            <person name="Zhang R."/>
        </authorList>
    </citation>
    <scope>NUCLEOTIDE SEQUENCE [LARGE SCALE GENOMIC DNA]</scope>
    <source>
        <strain evidence="2 3">DZ-C18</strain>
    </source>
</reference>
<comment type="caution">
    <text evidence="2">The sequence shown here is derived from an EMBL/GenBank/DDBJ whole genome shotgun (WGS) entry which is preliminary data.</text>
</comment>
<feature type="region of interest" description="Disordered" evidence="1">
    <location>
        <begin position="83"/>
        <end position="112"/>
    </location>
</feature>
<dbReference type="RefSeq" id="WP_084859081.1">
    <property type="nucleotide sequence ID" value="NZ_JAVXZE010000004.1"/>
</dbReference>
<evidence type="ECO:0000313" key="2">
    <source>
        <dbReference type="EMBL" id="ORL58631.1"/>
    </source>
</evidence>
<dbReference type="AlphaFoldDB" id="A0A1X0ZMS0"/>
<gene>
    <name evidence="2" type="ORF">B7H17_24140</name>
</gene>
<accession>A0A1X0ZMS0</accession>
<name>A0A1X0ZMS0_PSEPU</name>
<organism evidence="2 3">
    <name type="scientific">Pseudomonas putida</name>
    <name type="common">Arthrobacter siderocapsulatus</name>
    <dbReference type="NCBI Taxonomy" id="303"/>
    <lineage>
        <taxon>Bacteria</taxon>
        <taxon>Pseudomonadati</taxon>
        <taxon>Pseudomonadota</taxon>
        <taxon>Gammaproteobacteria</taxon>
        <taxon>Pseudomonadales</taxon>
        <taxon>Pseudomonadaceae</taxon>
        <taxon>Pseudomonas</taxon>
    </lineage>
</organism>
<dbReference type="EMBL" id="NBWC01000049">
    <property type="protein sequence ID" value="ORL58631.1"/>
    <property type="molecule type" value="Genomic_DNA"/>
</dbReference>
<sequence length="136" mass="14658">MTTNSPNASMDQTLLGRSKKWLASEPTLQQIKAALSAMVAKVAKGELPDNADFRSTADELIQCYVDREGDLADLPQIPEAISQEQSSITVPTPVAPAEFDCGSLHPDGEPAAPLSLEEKRRRLLIIKSSLVRPGGF</sequence>
<protein>
    <submittedName>
        <fullName evidence="2">Uncharacterized protein</fullName>
    </submittedName>
</protein>
<proteinExistence type="predicted"/>